<sequence>MPQTATITNAQRARFIAHHLRSAAGRQFLAASMIQPLRTRRDYASVGRRTFMVEQLPDGALALYDKDPDVIAFVIGEEAENILAVQKPRRVHFPLFEIASNPEIPLTQVKERRFDLLQRAQDLAKAQIQAAEDERVFAIMDAIATVGFDSIGPTNPDIPVAAPLTPSVMADAFGLIERHSLMVARIYMNAVDYADIRKWGRDILDTESQAVLLRTGLQAVLWGAQIITSR</sequence>
<organism evidence="1">
    <name type="scientific">marine sediment metagenome</name>
    <dbReference type="NCBI Taxonomy" id="412755"/>
    <lineage>
        <taxon>unclassified sequences</taxon>
        <taxon>metagenomes</taxon>
        <taxon>ecological metagenomes</taxon>
    </lineage>
</organism>
<gene>
    <name evidence="1" type="ORF">S01H1_66785</name>
</gene>
<reference evidence="1" key="1">
    <citation type="journal article" date="2014" name="Front. Microbiol.">
        <title>High frequency of phylogenetically diverse reductive dehalogenase-homologous genes in deep subseafloor sedimentary metagenomes.</title>
        <authorList>
            <person name="Kawai M."/>
            <person name="Futagami T."/>
            <person name="Toyoda A."/>
            <person name="Takaki Y."/>
            <person name="Nishi S."/>
            <person name="Hori S."/>
            <person name="Arai W."/>
            <person name="Tsubouchi T."/>
            <person name="Morono Y."/>
            <person name="Uchiyama I."/>
            <person name="Ito T."/>
            <person name="Fujiyama A."/>
            <person name="Inagaki F."/>
            <person name="Takami H."/>
        </authorList>
    </citation>
    <scope>NUCLEOTIDE SEQUENCE</scope>
    <source>
        <strain evidence="1">Expedition CK06-06</strain>
    </source>
</reference>
<dbReference type="AlphaFoldDB" id="X0Y922"/>
<protein>
    <submittedName>
        <fullName evidence="1">Uncharacterized protein</fullName>
    </submittedName>
</protein>
<comment type="caution">
    <text evidence="1">The sequence shown here is derived from an EMBL/GenBank/DDBJ whole genome shotgun (WGS) entry which is preliminary data.</text>
</comment>
<dbReference type="EMBL" id="BARS01044176">
    <property type="protein sequence ID" value="GAG33361.1"/>
    <property type="molecule type" value="Genomic_DNA"/>
</dbReference>
<dbReference type="InterPro" id="IPR049994">
    <property type="entry name" value="Staley_37-like"/>
</dbReference>
<feature type="non-terminal residue" evidence="1">
    <location>
        <position position="230"/>
    </location>
</feature>
<name>X0Y922_9ZZZZ</name>
<accession>X0Y922</accession>
<proteinExistence type="predicted"/>
<dbReference type="NCBIfam" id="NF042927">
    <property type="entry name" value="capsid_Caudo_2"/>
    <property type="match status" value="1"/>
</dbReference>
<evidence type="ECO:0000313" key="1">
    <source>
        <dbReference type="EMBL" id="GAG33361.1"/>
    </source>
</evidence>